<dbReference type="GeneID" id="93806415"/>
<keyword evidence="3" id="KW-1185">Reference proteome</keyword>
<evidence type="ECO:0000313" key="3">
    <source>
        <dbReference type="Proteomes" id="UP001589587"/>
    </source>
</evidence>
<evidence type="ECO:0000313" key="2">
    <source>
        <dbReference type="EMBL" id="MFB9784620.1"/>
    </source>
</evidence>
<protein>
    <submittedName>
        <fullName evidence="2">Uncharacterized protein</fullName>
    </submittedName>
</protein>
<keyword evidence="1" id="KW-1133">Transmembrane helix</keyword>
<dbReference type="Proteomes" id="UP001589587">
    <property type="component" value="Unassembled WGS sequence"/>
</dbReference>
<gene>
    <name evidence="2" type="ORF">ACFFQ6_33495</name>
</gene>
<keyword evidence="1" id="KW-0812">Transmembrane</keyword>
<evidence type="ECO:0000256" key="1">
    <source>
        <dbReference type="SAM" id="Phobius"/>
    </source>
</evidence>
<feature type="transmembrane region" description="Helical" evidence="1">
    <location>
        <begin position="29"/>
        <end position="47"/>
    </location>
</feature>
<proteinExistence type="predicted"/>
<feature type="transmembrane region" description="Helical" evidence="1">
    <location>
        <begin position="6"/>
        <end position="22"/>
    </location>
</feature>
<dbReference type="EMBL" id="JBHMAS010000090">
    <property type="protein sequence ID" value="MFB9784620.1"/>
    <property type="molecule type" value="Genomic_DNA"/>
</dbReference>
<comment type="caution">
    <text evidence="2">The sequence shown here is derived from an EMBL/GenBank/DDBJ whole genome shotgun (WGS) entry which is preliminary data.</text>
</comment>
<reference evidence="2 3" key="1">
    <citation type="submission" date="2024-09" db="EMBL/GenBank/DDBJ databases">
        <authorList>
            <person name="Sun Q."/>
            <person name="Mori K."/>
        </authorList>
    </citation>
    <scope>NUCLEOTIDE SEQUENCE [LARGE SCALE GENOMIC DNA]</scope>
    <source>
        <strain evidence="2 3">JCM 11411</strain>
    </source>
</reference>
<feature type="transmembrane region" description="Helical" evidence="1">
    <location>
        <begin position="67"/>
        <end position="86"/>
    </location>
</feature>
<sequence>MIITVGVLLVTMALLLAIETIIDDHSMAFIYAPMAAAIMIIVLPFLATDLITDENTSRAARFGTFAAAFPLSIAFVAAVTCSAVFVRNRVETKRRIAAQRDLAT</sequence>
<keyword evidence="1" id="KW-0472">Membrane</keyword>
<organism evidence="2 3">
    <name type="scientific">Rhodococcus baikonurensis</name>
    <dbReference type="NCBI Taxonomy" id="172041"/>
    <lineage>
        <taxon>Bacteria</taxon>
        <taxon>Bacillati</taxon>
        <taxon>Actinomycetota</taxon>
        <taxon>Actinomycetes</taxon>
        <taxon>Mycobacteriales</taxon>
        <taxon>Nocardiaceae</taxon>
        <taxon>Rhodococcus</taxon>
        <taxon>Rhodococcus erythropolis group</taxon>
    </lineage>
</organism>
<name>A0ABV5XQ84_9NOCA</name>
<dbReference type="RefSeq" id="WP_209922972.1">
    <property type="nucleotide sequence ID" value="NZ_JBEUOO010000037.1"/>
</dbReference>
<accession>A0ABV5XQ84</accession>